<dbReference type="InterPro" id="IPR001387">
    <property type="entry name" value="Cro/C1-type_HTH"/>
</dbReference>
<dbReference type="PANTHER" id="PTHR46558:SF15">
    <property type="entry name" value="HELIX-TURN-HELIX DOMAIN PROTEIN"/>
    <property type="match status" value="1"/>
</dbReference>
<dbReference type="PROSITE" id="PS50943">
    <property type="entry name" value="HTH_CROC1"/>
    <property type="match status" value="1"/>
</dbReference>
<dbReference type="GO" id="GO:0003677">
    <property type="term" value="F:DNA binding"/>
    <property type="evidence" value="ECO:0007669"/>
    <property type="project" value="UniProtKB-KW"/>
</dbReference>
<keyword evidence="2" id="KW-1133">Transmembrane helix</keyword>
<comment type="caution">
    <text evidence="4">The sequence shown here is derived from an EMBL/GenBank/DDBJ whole genome shotgun (WGS) entry which is preliminary data.</text>
</comment>
<sequence length="191" mass="21761">MELGTQIRKYRNEKTLSQEALAEKVYVSRQTVSNWENDKSYPDVNSLVLLSEVFEISLDQLIKGDVEMMKEQINQTDQKKFERLSNIFTILFLAVLITPVPLVHFLSYAGLAIWIVILGAGSYAAMLVEREKKKFDMQTYREIIAFTEGKSLSEIEKAREEGKRPYQKVLLAVASGAAGVIVTMFFLWLLG</sequence>
<evidence type="ECO:0000256" key="2">
    <source>
        <dbReference type="SAM" id="Phobius"/>
    </source>
</evidence>
<dbReference type="Proteomes" id="UP000823894">
    <property type="component" value="Unassembled WGS sequence"/>
</dbReference>
<dbReference type="InterPro" id="IPR010982">
    <property type="entry name" value="Lambda_DNA-bd_dom_sf"/>
</dbReference>
<dbReference type="Pfam" id="PF01381">
    <property type="entry name" value="HTH_3"/>
    <property type="match status" value="1"/>
</dbReference>
<feature type="domain" description="HTH cro/C1-type" evidence="3">
    <location>
        <begin position="7"/>
        <end position="61"/>
    </location>
</feature>
<organism evidence="4 5">
    <name type="scientific">Candidatus Mediterraneibacter faecigallinarum</name>
    <dbReference type="NCBI Taxonomy" id="2838669"/>
    <lineage>
        <taxon>Bacteria</taxon>
        <taxon>Bacillati</taxon>
        <taxon>Bacillota</taxon>
        <taxon>Clostridia</taxon>
        <taxon>Lachnospirales</taxon>
        <taxon>Lachnospiraceae</taxon>
        <taxon>Mediterraneibacter</taxon>
    </lineage>
</organism>
<name>A0A9D2NW17_9FIRM</name>
<dbReference type="Gene3D" id="1.10.260.40">
    <property type="entry name" value="lambda repressor-like DNA-binding domains"/>
    <property type="match status" value="1"/>
</dbReference>
<evidence type="ECO:0000259" key="3">
    <source>
        <dbReference type="PROSITE" id="PS50943"/>
    </source>
</evidence>
<dbReference type="PANTHER" id="PTHR46558">
    <property type="entry name" value="TRACRIPTIONAL REGULATORY PROTEIN-RELATED-RELATED"/>
    <property type="match status" value="1"/>
</dbReference>
<feature type="transmembrane region" description="Helical" evidence="2">
    <location>
        <begin position="169"/>
        <end position="190"/>
    </location>
</feature>
<feature type="transmembrane region" description="Helical" evidence="2">
    <location>
        <begin position="84"/>
        <end position="102"/>
    </location>
</feature>
<dbReference type="EMBL" id="DWWK01000195">
    <property type="protein sequence ID" value="HJC39711.1"/>
    <property type="molecule type" value="Genomic_DNA"/>
</dbReference>
<dbReference type="CDD" id="cd00093">
    <property type="entry name" value="HTH_XRE"/>
    <property type="match status" value="1"/>
</dbReference>
<keyword evidence="2" id="KW-0812">Transmembrane</keyword>
<evidence type="ECO:0000313" key="5">
    <source>
        <dbReference type="Proteomes" id="UP000823894"/>
    </source>
</evidence>
<evidence type="ECO:0000256" key="1">
    <source>
        <dbReference type="ARBA" id="ARBA00023125"/>
    </source>
</evidence>
<keyword evidence="1" id="KW-0238">DNA-binding</keyword>
<gene>
    <name evidence="4" type="ORF">H9757_11730</name>
</gene>
<dbReference type="AlphaFoldDB" id="A0A9D2NW17"/>
<reference evidence="4" key="1">
    <citation type="journal article" date="2021" name="PeerJ">
        <title>Extensive microbial diversity within the chicken gut microbiome revealed by metagenomics and culture.</title>
        <authorList>
            <person name="Gilroy R."/>
            <person name="Ravi A."/>
            <person name="Getino M."/>
            <person name="Pursley I."/>
            <person name="Horton D.L."/>
            <person name="Alikhan N.F."/>
            <person name="Baker D."/>
            <person name="Gharbi K."/>
            <person name="Hall N."/>
            <person name="Watson M."/>
            <person name="Adriaenssens E.M."/>
            <person name="Foster-Nyarko E."/>
            <person name="Jarju S."/>
            <person name="Secka A."/>
            <person name="Antonio M."/>
            <person name="Oren A."/>
            <person name="Chaudhuri R.R."/>
            <person name="La Ragione R."/>
            <person name="Hildebrand F."/>
            <person name="Pallen M.J."/>
        </authorList>
    </citation>
    <scope>NUCLEOTIDE SEQUENCE</scope>
    <source>
        <strain evidence="4">ChiGjej1B1-1692</strain>
    </source>
</reference>
<dbReference type="SMART" id="SM00530">
    <property type="entry name" value="HTH_XRE"/>
    <property type="match status" value="1"/>
</dbReference>
<protein>
    <submittedName>
        <fullName evidence="4">Helix-turn-helix domain-containing protein</fullName>
    </submittedName>
</protein>
<feature type="transmembrane region" description="Helical" evidence="2">
    <location>
        <begin position="108"/>
        <end position="128"/>
    </location>
</feature>
<accession>A0A9D2NW17</accession>
<evidence type="ECO:0000313" key="4">
    <source>
        <dbReference type="EMBL" id="HJC39711.1"/>
    </source>
</evidence>
<reference evidence="4" key="2">
    <citation type="submission" date="2021-04" db="EMBL/GenBank/DDBJ databases">
        <authorList>
            <person name="Gilroy R."/>
        </authorList>
    </citation>
    <scope>NUCLEOTIDE SEQUENCE</scope>
    <source>
        <strain evidence="4">ChiGjej1B1-1692</strain>
    </source>
</reference>
<dbReference type="SUPFAM" id="SSF47413">
    <property type="entry name" value="lambda repressor-like DNA-binding domains"/>
    <property type="match status" value="1"/>
</dbReference>
<proteinExistence type="predicted"/>
<keyword evidence="2" id="KW-0472">Membrane</keyword>